<protein>
    <submittedName>
        <fullName evidence="2">D-3-phosphoglycerate dehydrogenase</fullName>
    </submittedName>
</protein>
<dbReference type="Gene3D" id="3.40.50.720">
    <property type="entry name" value="NAD(P)-binding Rossmann-like Domain"/>
    <property type="match status" value="1"/>
</dbReference>
<proteinExistence type="predicted"/>
<evidence type="ECO:0000259" key="1">
    <source>
        <dbReference type="Pfam" id="PF00389"/>
    </source>
</evidence>
<name>A0AAD5B3I6_SILAS</name>
<dbReference type="GO" id="GO:0004617">
    <property type="term" value="F:phosphoglycerate dehydrogenase activity"/>
    <property type="evidence" value="ECO:0007669"/>
    <property type="project" value="TreeGrafter"/>
</dbReference>
<dbReference type="Proteomes" id="UP001205998">
    <property type="component" value="Unassembled WGS sequence"/>
</dbReference>
<dbReference type="EMBL" id="MU546873">
    <property type="protein sequence ID" value="KAI5628068.1"/>
    <property type="molecule type" value="Genomic_DNA"/>
</dbReference>
<dbReference type="FunFam" id="3.40.50.720:FF:000038">
    <property type="entry name" value="D-3-phosphoglycerate dehydrogenase"/>
    <property type="match status" value="1"/>
</dbReference>
<dbReference type="InterPro" id="IPR006139">
    <property type="entry name" value="D-isomer_2_OHA_DH_cat_dom"/>
</dbReference>
<gene>
    <name evidence="2" type="ORF">C0J50_8306</name>
</gene>
<organism evidence="2 3">
    <name type="scientific">Silurus asotus</name>
    <name type="common">Amur catfish</name>
    <name type="synonym">Parasilurus asotus</name>
    <dbReference type="NCBI Taxonomy" id="30991"/>
    <lineage>
        <taxon>Eukaryota</taxon>
        <taxon>Metazoa</taxon>
        <taxon>Chordata</taxon>
        <taxon>Craniata</taxon>
        <taxon>Vertebrata</taxon>
        <taxon>Euteleostomi</taxon>
        <taxon>Actinopterygii</taxon>
        <taxon>Neopterygii</taxon>
        <taxon>Teleostei</taxon>
        <taxon>Ostariophysi</taxon>
        <taxon>Siluriformes</taxon>
        <taxon>Siluridae</taxon>
        <taxon>Silurus</taxon>
    </lineage>
</organism>
<dbReference type="AlphaFoldDB" id="A0AAD5B3I6"/>
<dbReference type="GO" id="GO:0051287">
    <property type="term" value="F:NAD binding"/>
    <property type="evidence" value="ECO:0007669"/>
    <property type="project" value="InterPro"/>
</dbReference>
<dbReference type="Pfam" id="PF00389">
    <property type="entry name" value="2-Hacid_dh"/>
    <property type="match status" value="1"/>
</dbReference>
<evidence type="ECO:0000313" key="2">
    <source>
        <dbReference type="EMBL" id="KAI5628068.1"/>
    </source>
</evidence>
<accession>A0AAD5B3I6</accession>
<sequence length="94" mass="10110">MAIKRVLISESVDPCCKKILQDNGIEVTEKSNMSKDELKAQIKDFDALVVRSATKVSADVIEYAGSLKLIGRAGTGVDNVDVEAATKKGIIVMK</sequence>
<reference evidence="2" key="1">
    <citation type="submission" date="2018-07" db="EMBL/GenBank/DDBJ databases">
        <title>Comparative genomics of catfishes provides insights into carnivory and benthic adaptation.</title>
        <authorList>
            <person name="Zhang Y."/>
            <person name="Wang D."/>
            <person name="Peng Z."/>
            <person name="Zheng S."/>
            <person name="Shao F."/>
            <person name="Tao W."/>
        </authorList>
    </citation>
    <scope>NUCLEOTIDE SEQUENCE</scope>
    <source>
        <strain evidence="2">Chongqing</strain>
    </source>
</reference>
<keyword evidence="3" id="KW-1185">Reference proteome</keyword>
<dbReference type="SUPFAM" id="SSF52283">
    <property type="entry name" value="Formate/glycerate dehydrogenase catalytic domain-like"/>
    <property type="match status" value="1"/>
</dbReference>
<dbReference type="PANTHER" id="PTHR42938">
    <property type="entry name" value="FORMATE DEHYDROGENASE 1"/>
    <property type="match status" value="1"/>
</dbReference>
<evidence type="ECO:0000313" key="3">
    <source>
        <dbReference type="Proteomes" id="UP001205998"/>
    </source>
</evidence>
<feature type="domain" description="D-isomer specific 2-hydroxyacid dehydrogenase catalytic" evidence="1">
    <location>
        <begin position="6"/>
        <end position="93"/>
    </location>
</feature>
<comment type="caution">
    <text evidence="2">The sequence shown here is derived from an EMBL/GenBank/DDBJ whole genome shotgun (WGS) entry which is preliminary data.</text>
</comment>
<dbReference type="PANTHER" id="PTHR42938:SF22">
    <property type="entry name" value="D-3-PHOSPHOGLYCERATE DEHYDROGENASE"/>
    <property type="match status" value="1"/>
</dbReference>